<gene>
    <name evidence="1" type="ORF">BO66DRAFT_47217</name>
</gene>
<dbReference type="EMBL" id="KZ824947">
    <property type="protein sequence ID" value="RAH71719.1"/>
    <property type="molecule type" value="Genomic_DNA"/>
</dbReference>
<reference evidence="1" key="1">
    <citation type="submission" date="2018-02" db="EMBL/GenBank/DDBJ databases">
        <title>The genomes of Aspergillus section Nigri reveals drivers in fungal speciation.</title>
        <authorList>
            <consortium name="DOE Joint Genome Institute"/>
            <person name="Vesth T.C."/>
            <person name="Nybo J."/>
            <person name="Theobald S."/>
            <person name="Brandl J."/>
            <person name="Frisvad J.C."/>
            <person name="Nielsen K.F."/>
            <person name="Lyhne E.K."/>
            <person name="Kogle M.E."/>
            <person name="Kuo A."/>
            <person name="Riley R."/>
            <person name="Clum A."/>
            <person name="Nolan M."/>
            <person name="Lipzen A."/>
            <person name="Salamov A."/>
            <person name="Henrissat B."/>
            <person name="Wiebenga A."/>
            <person name="De vries R.P."/>
            <person name="Grigoriev I.V."/>
            <person name="Mortensen U.H."/>
            <person name="Andersen M.R."/>
            <person name="Baker S.E."/>
        </authorList>
    </citation>
    <scope>NUCLEOTIDE SEQUENCE</scope>
    <source>
        <strain evidence="1">CBS 121060</strain>
    </source>
</reference>
<organism evidence="1 2">
    <name type="scientific">Aspergillus aculeatinus CBS 121060</name>
    <dbReference type="NCBI Taxonomy" id="1448322"/>
    <lineage>
        <taxon>Eukaryota</taxon>
        <taxon>Fungi</taxon>
        <taxon>Dikarya</taxon>
        <taxon>Ascomycota</taxon>
        <taxon>Pezizomycotina</taxon>
        <taxon>Eurotiomycetes</taxon>
        <taxon>Eurotiomycetidae</taxon>
        <taxon>Eurotiales</taxon>
        <taxon>Aspergillaceae</taxon>
        <taxon>Aspergillus</taxon>
        <taxon>Aspergillus subgen. Circumdati</taxon>
    </lineage>
</organism>
<name>A0ACD1HDX5_9EURO</name>
<sequence length="656" mass="74150">MQRRLAQFACDFCRQKKLKCSRELPKCNTCKPWPGECIYSRDTFDVNSLGAASADERTIESRLQDLEELVQQLSKSVDKALQVIASAPARTDDPRPPSETDHRTVAEKDRSNPKLYIGPSHSFSFLREASASIEKIPRPPSDATHLSARSELRYLSSQLGTSHVEQMTEKSAAVFHIPSKATGYRMISRFFQIADVGNPFFISPPDEVMAQVVFEPHRVQEKAWVVYFNYMLLAAVPVEEDSEEAAVLRRNVHLALNNSSIFLEPREVNVQVLAFLAMHGEDYAAPNTSWMLLGSACRQAEALGMHISGPQGSSESRQHQLCLFWLLFLMDKSCSLAFGRPVFLPTALYHHVPLPDESTLLMFQPHTRMHGTEIPQRVSHFGAQMLRCSIELSKLMGILADILATGHSAIYSRMELRSKLNAWYSYSNQRMTEILEVERASSTADQIREMALGINSMKFQYLHVLILLLKGEESSSSLRLSSAREALSLLTSMVSNWNSVYNGVIWHLLYYPFTSFFVLFENIVHHPGPMTPTVEHDLNLLATTVTYFASMRSQMRLLATLCTRLEHVAATFLQLARNVHSASTGTENPPCEWHEHERTRVEVEELNGSSYLDLLPADMGALPGHNPCSRGKEARRTFDSMFDWFSWDTYYGDLQG</sequence>
<accession>A0ACD1HDX5</accession>
<dbReference type="Proteomes" id="UP000249661">
    <property type="component" value="Unassembled WGS sequence"/>
</dbReference>
<evidence type="ECO:0000313" key="1">
    <source>
        <dbReference type="EMBL" id="RAH71719.1"/>
    </source>
</evidence>
<proteinExistence type="predicted"/>
<protein>
    <submittedName>
        <fullName evidence="1">Uncharacterized protein</fullName>
    </submittedName>
</protein>
<evidence type="ECO:0000313" key="2">
    <source>
        <dbReference type="Proteomes" id="UP000249661"/>
    </source>
</evidence>
<keyword evidence="2" id="KW-1185">Reference proteome</keyword>